<reference evidence="1" key="2">
    <citation type="submission" date="2022-01" db="EMBL/GenBank/DDBJ databases">
        <authorList>
            <person name="Yamashiro T."/>
            <person name="Shiraishi A."/>
            <person name="Satake H."/>
            <person name="Nakayama K."/>
        </authorList>
    </citation>
    <scope>NUCLEOTIDE SEQUENCE</scope>
</reference>
<proteinExistence type="predicted"/>
<protein>
    <submittedName>
        <fullName evidence="1">Uncharacterized protein</fullName>
    </submittedName>
</protein>
<organism evidence="1 2">
    <name type="scientific">Tanacetum coccineum</name>
    <dbReference type="NCBI Taxonomy" id="301880"/>
    <lineage>
        <taxon>Eukaryota</taxon>
        <taxon>Viridiplantae</taxon>
        <taxon>Streptophyta</taxon>
        <taxon>Embryophyta</taxon>
        <taxon>Tracheophyta</taxon>
        <taxon>Spermatophyta</taxon>
        <taxon>Magnoliopsida</taxon>
        <taxon>eudicotyledons</taxon>
        <taxon>Gunneridae</taxon>
        <taxon>Pentapetalae</taxon>
        <taxon>asterids</taxon>
        <taxon>campanulids</taxon>
        <taxon>Asterales</taxon>
        <taxon>Asteraceae</taxon>
        <taxon>Asteroideae</taxon>
        <taxon>Anthemideae</taxon>
        <taxon>Anthemidinae</taxon>
        <taxon>Tanacetum</taxon>
    </lineage>
</organism>
<evidence type="ECO:0000313" key="2">
    <source>
        <dbReference type="Proteomes" id="UP001151760"/>
    </source>
</evidence>
<dbReference type="Proteomes" id="UP001151760">
    <property type="component" value="Unassembled WGS sequence"/>
</dbReference>
<keyword evidence="2" id="KW-1185">Reference proteome</keyword>
<gene>
    <name evidence="1" type="ORF">Tco_1029262</name>
</gene>
<comment type="caution">
    <text evidence="1">The sequence shown here is derived from an EMBL/GenBank/DDBJ whole genome shotgun (WGS) entry which is preliminary data.</text>
</comment>
<sequence length="99" mass="11420">MLREARYNKDATITSIRKLDLQLFKVQLIGVAIAGIDGIWEMYAIGWSGNPPLKSQGDRCRWLWFDYVTAKWQKEHVQGFGVERYNKMATDTALAEPEI</sequence>
<dbReference type="EMBL" id="BQNB010018036">
    <property type="protein sequence ID" value="GJT69976.1"/>
    <property type="molecule type" value="Genomic_DNA"/>
</dbReference>
<evidence type="ECO:0000313" key="1">
    <source>
        <dbReference type="EMBL" id="GJT69976.1"/>
    </source>
</evidence>
<accession>A0ABQ5G2X7</accession>
<reference evidence="1" key="1">
    <citation type="journal article" date="2022" name="Int. J. Mol. Sci.">
        <title>Draft Genome of Tanacetum Coccineum: Genomic Comparison of Closely Related Tanacetum-Family Plants.</title>
        <authorList>
            <person name="Yamashiro T."/>
            <person name="Shiraishi A."/>
            <person name="Nakayama K."/>
            <person name="Satake H."/>
        </authorList>
    </citation>
    <scope>NUCLEOTIDE SEQUENCE</scope>
</reference>
<name>A0ABQ5G2X7_9ASTR</name>